<accession>A0A4R5PH74</accession>
<sequence>MRIIRHDLDITDYQTVTLPHDGDLQSVAVSRTDRNTRIDLWSLDFEYGQGWSKGIYIVGTGNPMPEQLRDSANTQYRRSEHRYSPGFTNDVFIMDEDPKPWRKFIGTVVTPCGLVWHVFEGPVQ</sequence>
<organism evidence="2 3">
    <name type="scientific">Mycobacteroides franklinii</name>
    <dbReference type="NCBI Taxonomy" id="948102"/>
    <lineage>
        <taxon>Bacteria</taxon>
        <taxon>Bacillati</taxon>
        <taxon>Actinomycetota</taxon>
        <taxon>Actinomycetes</taxon>
        <taxon>Mycobacteriales</taxon>
        <taxon>Mycobacteriaceae</taxon>
        <taxon>Mycobacteroides</taxon>
    </lineage>
</organism>
<dbReference type="Proteomes" id="UP000295627">
    <property type="component" value="Unassembled WGS sequence"/>
</dbReference>
<comment type="caution">
    <text evidence="2">The sequence shown here is derived from an EMBL/GenBank/DDBJ whole genome shotgun (WGS) entry which is preliminary data.</text>
</comment>
<dbReference type="EMBL" id="RXLR01000006">
    <property type="protein sequence ID" value="TDH25351.1"/>
    <property type="molecule type" value="Genomic_DNA"/>
</dbReference>
<protein>
    <recommendedName>
        <fullName evidence="1">DUF7352 domain-containing protein</fullName>
    </recommendedName>
</protein>
<gene>
    <name evidence="2" type="ORF">EJ571_01710</name>
</gene>
<dbReference type="AlphaFoldDB" id="A0A4R5PH74"/>
<dbReference type="InterPro" id="IPR055776">
    <property type="entry name" value="DUF7352"/>
</dbReference>
<feature type="domain" description="DUF7352" evidence="1">
    <location>
        <begin position="2"/>
        <end position="78"/>
    </location>
</feature>
<name>A0A4R5PH74_9MYCO</name>
<reference evidence="2 3" key="1">
    <citation type="journal article" date="2019" name="Sci. Rep.">
        <title>Extended insight into the Mycobacterium chelonae-abscessus complex through whole genome sequencing of Mycobacterium salmoniphilum outbreak and Mycobacterium salmoniphilum-like strains.</title>
        <authorList>
            <person name="Behra P.R.K."/>
            <person name="Das S."/>
            <person name="Pettersson B.M.F."/>
            <person name="Shirreff L."/>
            <person name="DuCote T."/>
            <person name="Jacobsson K.G."/>
            <person name="Ennis D.G."/>
            <person name="Kirsebom L.A."/>
        </authorList>
    </citation>
    <scope>NUCLEOTIDE SEQUENCE [LARGE SCALE GENOMIC DNA]</scope>
    <source>
        <strain evidence="2 3">DSM 45524</strain>
    </source>
</reference>
<evidence type="ECO:0000313" key="3">
    <source>
        <dbReference type="Proteomes" id="UP000295627"/>
    </source>
</evidence>
<proteinExistence type="predicted"/>
<evidence type="ECO:0000259" key="1">
    <source>
        <dbReference type="Pfam" id="PF24043"/>
    </source>
</evidence>
<dbReference type="RefSeq" id="WP_062912544.1">
    <property type="nucleotide sequence ID" value="NZ_MAFQ01000015.1"/>
</dbReference>
<evidence type="ECO:0000313" key="2">
    <source>
        <dbReference type="EMBL" id="TDH25351.1"/>
    </source>
</evidence>
<dbReference type="Pfam" id="PF24043">
    <property type="entry name" value="DUF7352"/>
    <property type="match status" value="1"/>
</dbReference>